<accession>A0A813DQ27</accession>
<feature type="transmembrane region" description="Helical" evidence="1">
    <location>
        <begin position="52"/>
        <end position="78"/>
    </location>
</feature>
<organism evidence="3 4">
    <name type="scientific">Polarella glacialis</name>
    <name type="common">Dinoflagellate</name>
    <dbReference type="NCBI Taxonomy" id="89957"/>
    <lineage>
        <taxon>Eukaryota</taxon>
        <taxon>Sar</taxon>
        <taxon>Alveolata</taxon>
        <taxon>Dinophyceae</taxon>
        <taxon>Suessiales</taxon>
        <taxon>Suessiaceae</taxon>
        <taxon>Polarella</taxon>
    </lineage>
</organism>
<dbReference type="GO" id="GO:0003746">
    <property type="term" value="F:translation elongation factor activity"/>
    <property type="evidence" value="ECO:0007669"/>
    <property type="project" value="InterPro"/>
</dbReference>
<keyword evidence="4" id="KW-1185">Reference proteome</keyword>
<evidence type="ECO:0000259" key="2">
    <source>
        <dbReference type="Pfam" id="PF00889"/>
    </source>
</evidence>
<evidence type="ECO:0000313" key="3">
    <source>
        <dbReference type="EMBL" id="CAE8588303.1"/>
    </source>
</evidence>
<reference evidence="3" key="1">
    <citation type="submission" date="2021-02" db="EMBL/GenBank/DDBJ databases">
        <authorList>
            <person name="Dougan E. K."/>
            <person name="Rhodes N."/>
            <person name="Thang M."/>
            <person name="Chan C."/>
        </authorList>
    </citation>
    <scope>NUCLEOTIDE SEQUENCE</scope>
</reference>
<evidence type="ECO:0000256" key="1">
    <source>
        <dbReference type="SAM" id="Phobius"/>
    </source>
</evidence>
<dbReference type="InterPro" id="IPR036402">
    <property type="entry name" value="EF-Ts_dimer_sf"/>
</dbReference>
<feature type="domain" description="Translation elongation factor EFTs/EF1B dimerisation" evidence="2">
    <location>
        <begin position="2"/>
        <end position="37"/>
    </location>
</feature>
<evidence type="ECO:0000313" key="4">
    <source>
        <dbReference type="Proteomes" id="UP000654075"/>
    </source>
</evidence>
<protein>
    <recommendedName>
        <fullName evidence="2">Translation elongation factor EFTs/EF1B dimerisation domain-containing protein</fullName>
    </recommendedName>
</protein>
<comment type="caution">
    <text evidence="3">The sequence shown here is derived from an EMBL/GenBank/DDBJ whole genome shotgun (WGS) entry which is preliminary data.</text>
</comment>
<proteinExistence type="predicted"/>
<dbReference type="InterPro" id="IPR014039">
    <property type="entry name" value="Transl_elong_EFTs/EF1B_dimer"/>
</dbReference>
<dbReference type="Pfam" id="PF00889">
    <property type="entry name" value="EF_TS"/>
    <property type="match status" value="1"/>
</dbReference>
<keyword evidence="1" id="KW-0812">Transmembrane</keyword>
<gene>
    <name evidence="3" type="ORF">PGLA1383_LOCUS7105</name>
</gene>
<dbReference type="EMBL" id="CAJNNV010003039">
    <property type="protein sequence ID" value="CAE8588303.1"/>
    <property type="molecule type" value="Genomic_DNA"/>
</dbReference>
<name>A0A813DQ27_POLGL</name>
<dbReference type="Gene3D" id="1.10.286.20">
    <property type="match status" value="1"/>
</dbReference>
<keyword evidence="1" id="KW-0472">Membrane</keyword>
<dbReference type="SUPFAM" id="SSF54713">
    <property type="entry name" value="Elongation factor Ts (EF-Ts), dimerisation domain"/>
    <property type="match status" value="1"/>
</dbReference>
<dbReference type="Proteomes" id="UP000654075">
    <property type="component" value="Unassembled WGS sequence"/>
</dbReference>
<dbReference type="OrthoDB" id="277235at2759"/>
<keyword evidence="1" id="KW-1133">Transmembrane helix</keyword>
<dbReference type="AlphaFoldDB" id="A0A813DQ27"/>
<sequence>MKEKIVEGRLKKKFEENVLMGQKWIKNEDITVEQAMEIEVLCCGCCCRWCCWWFWCWVICCLYLLVVVRCVVFCVMLFV</sequence>
<dbReference type="Gene3D" id="3.30.479.20">
    <property type="entry name" value="Elongation factor Ts, dimerisation domain"/>
    <property type="match status" value="1"/>
</dbReference>